<evidence type="ECO:0000313" key="3">
    <source>
        <dbReference type="Proteomes" id="UP001500909"/>
    </source>
</evidence>
<sequence length="220" mass="22834">MVAYVVIPGIGGSDGQHWQTLWERQWGTSAVRISPASWSAPGVADWVAAVQKAYDDAFRQGSRVVLVAHSLGCWAASTWLNKNPSSPVGGAFLVAPPDPHGPAFPRQAAATFMEVSAQPLSCPALVVGSADDPYCTPEAAAGFAARWDARWHLAGAGGHINSASGVGSWQHGRELLESLTQQRSTTAVAGLSSPSRDSLEGTLHPSAGGLLATRGLLGTT</sequence>
<feature type="region of interest" description="Disordered" evidence="1">
    <location>
        <begin position="186"/>
        <end position="206"/>
    </location>
</feature>
<feature type="compositionally biased region" description="Polar residues" evidence="1">
    <location>
        <begin position="186"/>
        <end position="196"/>
    </location>
</feature>
<dbReference type="SUPFAM" id="SSF53474">
    <property type="entry name" value="alpha/beta-Hydrolases"/>
    <property type="match status" value="1"/>
</dbReference>
<dbReference type="Gene3D" id="3.40.50.1820">
    <property type="entry name" value="alpha/beta hydrolase"/>
    <property type="match status" value="1"/>
</dbReference>
<dbReference type="Proteomes" id="UP001500909">
    <property type="component" value="Unassembled WGS sequence"/>
</dbReference>
<name>A0ABN1AD55_9ACTN</name>
<dbReference type="GO" id="GO:0016787">
    <property type="term" value="F:hydrolase activity"/>
    <property type="evidence" value="ECO:0007669"/>
    <property type="project" value="UniProtKB-KW"/>
</dbReference>
<keyword evidence="3" id="KW-1185">Reference proteome</keyword>
<dbReference type="InterPro" id="IPR010662">
    <property type="entry name" value="RBBP9/YdeN"/>
</dbReference>
<comment type="caution">
    <text evidence="2">The sequence shown here is derived from an EMBL/GenBank/DDBJ whole genome shotgun (WGS) entry which is preliminary data.</text>
</comment>
<organism evidence="2 3">
    <name type="scientific">Streptomyces olivaceiscleroticus</name>
    <dbReference type="NCBI Taxonomy" id="68245"/>
    <lineage>
        <taxon>Bacteria</taxon>
        <taxon>Bacillati</taxon>
        <taxon>Actinomycetota</taxon>
        <taxon>Actinomycetes</taxon>
        <taxon>Kitasatosporales</taxon>
        <taxon>Streptomycetaceae</taxon>
        <taxon>Streptomyces</taxon>
    </lineage>
</organism>
<dbReference type="Pfam" id="PF06821">
    <property type="entry name" value="Ser_hydrolase"/>
    <property type="match status" value="1"/>
</dbReference>
<keyword evidence="2" id="KW-0378">Hydrolase</keyword>
<dbReference type="EMBL" id="BAAABY010000030">
    <property type="protein sequence ID" value="GAA0473512.1"/>
    <property type="molecule type" value="Genomic_DNA"/>
</dbReference>
<evidence type="ECO:0000256" key="1">
    <source>
        <dbReference type="SAM" id="MobiDB-lite"/>
    </source>
</evidence>
<evidence type="ECO:0000313" key="2">
    <source>
        <dbReference type="EMBL" id="GAA0473512.1"/>
    </source>
</evidence>
<proteinExistence type="predicted"/>
<accession>A0ABN1AD55</accession>
<protein>
    <submittedName>
        <fullName evidence="2">Alpha/beta hydrolase</fullName>
    </submittedName>
</protein>
<gene>
    <name evidence="2" type="ORF">GCM10010361_42230</name>
</gene>
<dbReference type="RefSeq" id="WP_346096636.1">
    <property type="nucleotide sequence ID" value="NZ_BAAABY010000030.1"/>
</dbReference>
<reference evidence="2 3" key="1">
    <citation type="journal article" date="2019" name="Int. J. Syst. Evol. Microbiol.">
        <title>The Global Catalogue of Microorganisms (GCM) 10K type strain sequencing project: providing services to taxonomists for standard genome sequencing and annotation.</title>
        <authorList>
            <consortium name="The Broad Institute Genomics Platform"/>
            <consortium name="The Broad Institute Genome Sequencing Center for Infectious Disease"/>
            <person name="Wu L."/>
            <person name="Ma J."/>
        </authorList>
    </citation>
    <scope>NUCLEOTIDE SEQUENCE [LARGE SCALE GENOMIC DNA]</scope>
    <source>
        <strain evidence="2 3">JCM 4805</strain>
    </source>
</reference>
<dbReference type="InterPro" id="IPR029058">
    <property type="entry name" value="AB_hydrolase_fold"/>
</dbReference>